<dbReference type="InterPro" id="IPR012340">
    <property type="entry name" value="NA-bd_OB-fold"/>
</dbReference>
<dbReference type="PROSITE" id="PS00056">
    <property type="entry name" value="RIBOSOMAL_S17"/>
    <property type="match status" value="1"/>
</dbReference>
<dbReference type="Proteomes" id="UP000823638">
    <property type="component" value="Unassembled WGS sequence"/>
</dbReference>
<dbReference type="SUPFAM" id="SSF50249">
    <property type="entry name" value="Nucleic acid-binding proteins"/>
    <property type="match status" value="1"/>
</dbReference>
<dbReference type="NCBIfam" id="TIGR03635">
    <property type="entry name" value="uS17_bact"/>
    <property type="match status" value="1"/>
</dbReference>
<dbReference type="HAMAP" id="MF_01345_B">
    <property type="entry name" value="Ribosomal_uS17_B"/>
    <property type="match status" value="1"/>
</dbReference>
<dbReference type="NCBIfam" id="NF004123">
    <property type="entry name" value="PRK05610.1"/>
    <property type="match status" value="1"/>
</dbReference>
<proteinExistence type="inferred from homology"/>
<accession>A0A9D9HPZ0</accession>
<sequence length="90" mass="10381">MEEQNVQNKTGRREYIGLVTSDKMDKTIVVSVTTKKLHGLYKKYVTSIKKVKAHDENNEAHVGDRVRVVEVRPISKEKCWKLAEIVEKAK</sequence>
<dbReference type="GO" id="GO:0003735">
    <property type="term" value="F:structural constituent of ribosome"/>
    <property type="evidence" value="ECO:0007669"/>
    <property type="project" value="UniProtKB-UniRule"/>
</dbReference>
<comment type="function">
    <text evidence="6">One of the primary rRNA binding proteins, it binds specifically to the 5'-end of 16S ribosomal RNA.</text>
</comment>
<dbReference type="PANTHER" id="PTHR10744:SF1">
    <property type="entry name" value="SMALL RIBOSOMAL SUBUNIT PROTEIN US17M"/>
    <property type="match status" value="1"/>
</dbReference>
<evidence type="ECO:0000256" key="5">
    <source>
        <dbReference type="ARBA" id="ARBA00023274"/>
    </source>
</evidence>
<comment type="subunit">
    <text evidence="6">Part of the 30S ribosomal subunit.</text>
</comment>
<dbReference type="EMBL" id="JADIMM010000079">
    <property type="protein sequence ID" value="MBO8457825.1"/>
    <property type="molecule type" value="Genomic_DNA"/>
</dbReference>
<dbReference type="InterPro" id="IPR019979">
    <property type="entry name" value="Ribosomal_uS17_CS"/>
</dbReference>
<dbReference type="PANTHER" id="PTHR10744">
    <property type="entry name" value="40S RIBOSOMAL PROTEIN S11 FAMILY MEMBER"/>
    <property type="match status" value="1"/>
</dbReference>
<dbReference type="Gene3D" id="2.40.50.140">
    <property type="entry name" value="Nucleic acid-binding proteins"/>
    <property type="match status" value="1"/>
</dbReference>
<dbReference type="InterPro" id="IPR000266">
    <property type="entry name" value="Ribosomal_uS17"/>
</dbReference>
<comment type="caution">
    <text evidence="8">The sequence shown here is derived from an EMBL/GenBank/DDBJ whole genome shotgun (WGS) entry which is preliminary data.</text>
</comment>
<reference evidence="8" key="2">
    <citation type="journal article" date="2021" name="PeerJ">
        <title>Extensive microbial diversity within the chicken gut microbiome revealed by metagenomics and culture.</title>
        <authorList>
            <person name="Gilroy R."/>
            <person name="Ravi A."/>
            <person name="Getino M."/>
            <person name="Pursley I."/>
            <person name="Horton D.L."/>
            <person name="Alikhan N.F."/>
            <person name="Baker D."/>
            <person name="Gharbi K."/>
            <person name="Hall N."/>
            <person name="Watson M."/>
            <person name="Adriaenssens E.M."/>
            <person name="Foster-Nyarko E."/>
            <person name="Jarju S."/>
            <person name="Secka A."/>
            <person name="Antonio M."/>
            <person name="Oren A."/>
            <person name="Chaudhuri R.R."/>
            <person name="La Ragione R."/>
            <person name="Hildebrand F."/>
            <person name="Pallen M.J."/>
        </authorList>
    </citation>
    <scope>NUCLEOTIDE SEQUENCE</scope>
    <source>
        <strain evidence="8">10532</strain>
    </source>
</reference>
<dbReference type="Pfam" id="PF00366">
    <property type="entry name" value="Ribosomal_S17"/>
    <property type="match status" value="1"/>
</dbReference>
<protein>
    <recommendedName>
        <fullName evidence="6">Small ribosomal subunit protein uS17</fullName>
    </recommendedName>
</protein>
<reference evidence="8" key="1">
    <citation type="submission" date="2020-10" db="EMBL/GenBank/DDBJ databases">
        <authorList>
            <person name="Gilroy R."/>
        </authorList>
    </citation>
    <scope>NUCLEOTIDE SEQUENCE</scope>
    <source>
        <strain evidence="8">10532</strain>
    </source>
</reference>
<keyword evidence="4 6" id="KW-0689">Ribosomal protein</keyword>
<organism evidence="8 9">
    <name type="scientific">Candidatus Gallitreponema excrementavium</name>
    <dbReference type="NCBI Taxonomy" id="2840840"/>
    <lineage>
        <taxon>Bacteria</taxon>
        <taxon>Pseudomonadati</taxon>
        <taxon>Spirochaetota</taxon>
        <taxon>Spirochaetia</taxon>
        <taxon>Spirochaetales</taxon>
        <taxon>Candidatus Gallitreponema</taxon>
    </lineage>
</organism>
<evidence type="ECO:0000256" key="7">
    <source>
        <dbReference type="RuleBase" id="RU003872"/>
    </source>
</evidence>
<evidence type="ECO:0000256" key="3">
    <source>
        <dbReference type="ARBA" id="ARBA00022884"/>
    </source>
</evidence>
<evidence type="ECO:0000313" key="8">
    <source>
        <dbReference type="EMBL" id="MBO8457825.1"/>
    </source>
</evidence>
<evidence type="ECO:0000256" key="6">
    <source>
        <dbReference type="HAMAP-Rule" id="MF_01345"/>
    </source>
</evidence>
<gene>
    <name evidence="6 8" type="primary">rpsQ</name>
    <name evidence="8" type="ORF">IAA81_06315</name>
</gene>
<keyword evidence="5 6" id="KW-0687">Ribonucleoprotein</keyword>
<dbReference type="GO" id="GO:0006412">
    <property type="term" value="P:translation"/>
    <property type="evidence" value="ECO:0007669"/>
    <property type="project" value="UniProtKB-UniRule"/>
</dbReference>
<dbReference type="GO" id="GO:0019843">
    <property type="term" value="F:rRNA binding"/>
    <property type="evidence" value="ECO:0007669"/>
    <property type="project" value="UniProtKB-UniRule"/>
</dbReference>
<keyword evidence="2 6" id="KW-0699">rRNA-binding</keyword>
<evidence type="ECO:0000313" key="9">
    <source>
        <dbReference type="Proteomes" id="UP000823638"/>
    </source>
</evidence>
<evidence type="ECO:0000256" key="4">
    <source>
        <dbReference type="ARBA" id="ARBA00022980"/>
    </source>
</evidence>
<name>A0A9D9HPZ0_9SPIR</name>
<dbReference type="InterPro" id="IPR019984">
    <property type="entry name" value="Ribosomal_uS17_bact/chlr"/>
</dbReference>
<keyword evidence="3 6" id="KW-0694">RNA-binding</keyword>
<dbReference type="PRINTS" id="PR00973">
    <property type="entry name" value="RIBOSOMALS17"/>
</dbReference>
<comment type="similarity">
    <text evidence="1 6 7">Belongs to the universal ribosomal protein uS17 family.</text>
</comment>
<dbReference type="CDD" id="cd00364">
    <property type="entry name" value="Ribosomal_uS17"/>
    <property type="match status" value="1"/>
</dbReference>
<evidence type="ECO:0000256" key="1">
    <source>
        <dbReference type="ARBA" id="ARBA00010254"/>
    </source>
</evidence>
<dbReference type="GO" id="GO:0022627">
    <property type="term" value="C:cytosolic small ribosomal subunit"/>
    <property type="evidence" value="ECO:0007669"/>
    <property type="project" value="UniProtKB-UniRule"/>
</dbReference>
<evidence type="ECO:0000256" key="2">
    <source>
        <dbReference type="ARBA" id="ARBA00022730"/>
    </source>
</evidence>
<dbReference type="AlphaFoldDB" id="A0A9D9HPZ0"/>